<proteinExistence type="predicted"/>
<dbReference type="Proteomes" id="UP000031192">
    <property type="component" value="Unassembled WGS sequence"/>
</dbReference>
<sequence>MSGTTGEARTTRPRKRHGDVTTSSSEDGGLDEPPMQEETRKKRRIKAAHVATLQQHKQPLAKCLITARMPITALSTKWTLGENRPEDPRHVQRLKKRFLDEGGPKREAKGNHIVALCSGADVRRMLESIGLGETDFNAIEAMPDFSDWMLINGGRKAELVEGQHRIRALPEFAEEVGWGEEEMWWPCEFYDRDTISYEQNLHLRVNRKVVAQADSHGDIWRQAVAAESQNPGVFHGNQEDMMDQMAHILRLYDESGVPLRRLVTLWRNERWRAMITKWCSTTVGRATFRISTWEWMISCRIDDFWFSAFRHTLLTLAGLPGDADRYVGLGDWKKMSGSLTTGRSEEQVRMLFYPDKTSQQVSESSRRSPDFLAALDNRSYWDVYEYILEHPETRFPDAHRLTSLSEVDGKILPRVMEHVVDWLGDDDRTEKSAKGNNKNKGPNRRDNNKPPLRNELTLALGHFNQKLVRQAKRRVGLLLPENGPELSSASTASILMQQEILEFVYSRLAEFKSPSIKADLAERLAGDNEEQYRGRFLKAEWAGVLGIVRRYMEAEFRPEWVTSKEDDQPEDGRDEEEEEEEAFKPGLTSAVLEFARSKIKSINHDALQRDVRDRAFEEKLGRWLLGQYGEGSQGEKDGSPKGESCHREGIGSSGVAETERESTSMSRTRPDDRSNDDSDGVGSDGVGSDDDDQLPAVASLNGNTTATITVKPGYTTLGTRGSKEVASFELDKKHVDTAHAEYTEVDVSTESAPSGFKQPDHTTEPGIMEERE</sequence>
<keyword evidence="3" id="KW-1185">Reference proteome</keyword>
<dbReference type="EMBL" id="AZNH01000097">
    <property type="protein sequence ID" value="KID82201.1"/>
    <property type="molecule type" value="Genomic_DNA"/>
</dbReference>
<reference evidence="2 3" key="1">
    <citation type="journal article" date="2014" name="Proc. Natl. Acad. Sci. U.S.A.">
        <title>Trajectory and genomic determinants of fungal-pathogen speciation and host adaptation.</title>
        <authorList>
            <person name="Hu X."/>
            <person name="Xiao G."/>
            <person name="Zheng P."/>
            <person name="Shang Y."/>
            <person name="Su Y."/>
            <person name="Zhang X."/>
            <person name="Liu X."/>
            <person name="Zhan S."/>
            <person name="St Leger R.J."/>
            <person name="Wang C."/>
        </authorList>
    </citation>
    <scope>NUCLEOTIDE SEQUENCE [LARGE SCALE GENOMIC DNA]</scope>
    <source>
        <strain evidence="2 3">ARSEF 977</strain>
    </source>
</reference>
<feature type="compositionally biased region" description="Basic and acidic residues" evidence="1">
    <location>
        <begin position="657"/>
        <end position="676"/>
    </location>
</feature>
<evidence type="ECO:0000313" key="2">
    <source>
        <dbReference type="EMBL" id="KID82201.1"/>
    </source>
</evidence>
<dbReference type="HOGENOM" id="CLU_020488_0_0_1"/>
<feature type="region of interest" description="Disordered" evidence="1">
    <location>
        <begin position="560"/>
        <end position="587"/>
    </location>
</feature>
<feature type="region of interest" description="Disordered" evidence="1">
    <location>
        <begin position="426"/>
        <end position="452"/>
    </location>
</feature>
<feature type="compositionally biased region" description="Basic and acidic residues" evidence="1">
    <location>
        <begin position="633"/>
        <end position="649"/>
    </location>
</feature>
<organism evidence="2 3">
    <name type="scientific">Metarhizium guizhouense (strain ARSEF 977)</name>
    <dbReference type="NCBI Taxonomy" id="1276136"/>
    <lineage>
        <taxon>Eukaryota</taxon>
        <taxon>Fungi</taxon>
        <taxon>Dikarya</taxon>
        <taxon>Ascomycota</taxon>
        <taxon>Pezizomycotina</taxon>
        <taxon>Sordariomycetes</taxon>
        <taxon>Hypocreomycetidae</taxon>
        <taxon>Hypocreales</taxon>
        <taxon>Clavicipitaceae</taxon>
        <taxon>Metarhizium</taxon>
    </lineage>
</organism>
<feature type="region of interest" description="Disordered" evidence="1">
    <location>
        <begin position="1"/>
        <end position="43"/>
    </location>
</feature>
<accession>A0A0B4GXG8</accession>
<protein>
    <submittedName>
        <fullName evidence="2">Uncharacterized protein</fullName>
    </submittedName>
</protein>
<evidence type="ECO:0000313" key="3">
    <source>
        <dbReference type="Proteomes" id="UP000031192"/>
    </source>
</evidence>
<feature type="compositionally biased region" description="Acidic residues" evidence="1">
    <location>
        <begin position="567"/>
        <end position="581"/>
    </location>
</feature>
<dbReference type="AlphaFoldDB" id="A0A0B4GXG8"/>
<comment type="caution">
    <text evidence="2">The sequence shown here is derived from an EMBL/GenBank/DDBJ whole genome shotgun (WGS) entry which is preliminary data.</text>
</comment>
<feature type="region of interest" description="Disordered" evidence="1">
    <location>
        <begin position="743"/>
        <end position="772"/>
    </location>
</feature>
<evidence type="ECO:0000256" key="1">
    <source>
        <dbReference type="SAM" id="MobiDB-lite"/>
    </source>
</evidence>
<feature type="region of interest" description="Disordered" evidence="1">
    <location>
        <begin position="624"/>
        <end position="722"/>
    </location>
</feature>
<name>A0A0B4GXG8_METGA</name>
<feature type="compositionally biased region" description="Basic and acidic residues" evidence="1">
    <location>
        <begin position="758"/>
        <end position="772"/>
    </location>
</feature>
<gene>
    <name evidence="2" type="ORF">MGU_10459</name>
</gene>